<protein>
    <submittedName>
        <fullName evidence="1">Uncharacterized protein</fullName>
    </submittedName>
</protein>
<dbReference type="EMBL" id="BAAANY010000015">
    <property type="protein sequence ID" value="GAA1687465.1"/>
    <property type="molecule type" value="Genomic_DNA"/>
</dbReference>
<organism evidence="1 2">
    <name type="scientific">Fodinicola feengrottensis</name>
    <dbReference type="NCBI Taxonomy" id="435914"/>
    <lineage>
        <taxon>Bacteria</taxon>
        <taxon>Bacillati</taxon>
        <taxon>Actinomycetota</taxon>
        <taxon>Actinomycetes</taxon>
        <taxon>Mycobacteriales</taxon>
        <taxon>Fodinicola</taxon>
    </lineage>
</organism>
<dbReference type="Proteomes" id="UP001500618">
    <property type="component" value="Unassembled WGS sequence"/>
</dbReference>
<reference evidence="1 2" key="1">
    <citation type="journal article" date="2019" name="Int. J. Syst. Evol. Microbiol.">
        <title>The Global Catalogue of Microorganisms (GCM) 10K type strain sequencing project: providing services to taxonomists for standard genome sequencing and annotation.</title>
        <authorList>
            <consortium name="The Broad Institute Genomics Platform"/>
            <consortium name="The Broad Institute Genome Sequencing Center for Infectious Disease"/>
            <person name="Wu L."/>
            <person name="Ma J."/>
        </authorList>
    </citation>
    <scope>NUCLEOTIDE SEQUENCE [LARGE SCALE GENOMIC DNA]</scope>
    <source>
        <strain evidence="1 2">JCM 14718</strain>
    </source>
</reference>
<keyword evidence="2" id="KW-1185">Reference proteome</keyword>
<comment type="caution">
    <text evidence="1">The sequence shown here is derived from an EMBL/GenBank/DDBJ whole genome shotgun (WGS) entry which is preliminary data.</text>
</comment>
<accession>A0ABN2HI97</accession>
<sequence>MTRPDGQRLRVETDRLLNATAGWSARRWRPYEPRMRAALQALADLDADAEGIERRPLPAVDNQEILPMQLAVLVDDLLRTSASDDALARAADIVTSIRR</sequence>
<dbReference type="RefSeq" id="WP_163568653.1">
    <property type="nucleotide sequence ID" value="NZ_BAAANY010000015.1"/>
</dbReference>
<proteinExistence type="predicted"/>
<name>A0ABN2HI97_9ACTN</name>
<evidence type="ECO:0000313" key="2">
    <source>
        <dbReference type="Proteomes" id="UP001500618"/>
    </source>
</evidence>
<evidence type="ECO:0000313" key="1">
    <source>
        <dbReference type="EMBL" id="GAA1687465.1"/>
    </source>
</evidence>
<gene>
    <name evidence="1" type="ORF">GCM10009765_41220</name>
</gene>